<evidence type="ECO:0000313" key="3">
    <source>
        <dbReference type="EMBL" id="VFK77538.1"/>
    </source>
</evidence>
<evidence type="ECO:0000313" key="1">
    <source>
        <dbReference type="EMBL" id="VFK32995.1"/>
    </source>
</evidence>
<reference evidence="3" key="1">
    <citation type="submission" date="2019-02" db="EMBL/GenBank/DDBJ databases">
        <authorList>
            <person name="Gruber-Vodicka R. H."/>
            <person name="Seah K. B. B."/>
        </authorList>
    </citation>
    <scope>NUCLEOTIDE SEQUENCE</scope>
    <source>
        <strain evidence="1">BECK_BZ197</strain>
        <strain evidence="3">BECK_BZ198</strain>
        <strain evidence="2">BECK_BZ199</strain>
    </source>
</reference>
<organism evidence="3">
    <name type="scientific">Candidatus Kentrum sp. MB</name>
    <dbReference type="NCBI Taxonomy" id="2138164"/>
    <lineage>
        <taxon>Bacteria</taxon>
        <taxon>Pseudomonadati</taxon>
        <taxon>Pseudomonadota</taxon>
        <taxon>Gammaproteobacteria</taxon>
        <taxon>Candidatus Kentrum</taxon>
    </lineage>
</organism>
<dbReference type="AlphaFoldDB" id="A0A451BGZ6"/>
<accession>A0A451BGZ6</accession>
<dbReference type="EMBL" id="CAADGH010000158">
    <property type="protein sequence ID" value="VFK77538.1"/>
    <property type="molecule type" value="Genomic_DNA"/>
</dbReference>
<name>A0A451BGZ6_9GAMM</name>
<protein>
    <submittedName>
        <fullName evidence="3">Uncharacterized protein</fullName>
    </submittedName>
</protein>
<gene>
    <name evidence="1" type="ORF">BECKMB1821G_GA0114241_11342</name>
    <name evidence="3" type="ORF">BECKMB1821H_GA0114242_11582</name>
    <name evidence="2" type="ORF">BECKMB1821I_GA0114274_11582</name>
</gene>
<sequence>MTVDSDLIMTDFSVFSESAVTMPESTVTLPEYLRIEKTKILGETGTRAKTHPVWILARSADK</sequence>
<dbReference type="EMBL" id="CAADFQ010000158">
    <property type="protein sequence ID" value="VFK35891.1"/>
    <property type="molecule type" value="Genomic_DNA"/>
</dbReference>
<dbReference type="EMBL" id="CAADFO010000134">
    <property type="protein sequence ID" value="VFK32995.1"/>
    <property type="molecule type" value="Genomic_DNA"/>
</dbReference>
<proteinExistence type="predicted"/>
<evidence type="ECO:0000313" key="2">
    <source>
        <dbReference type="EMBL" id="VFK35891.1"/>
    </source>
</evidence>